<comment type="caution">
    <text evidence="9">The sequence shown here is derived from an EMBL/GenBank/DDBJ whole genome shotgun (WGS) entry which is preliminary data.</text>
</comment>
<dbReference type="Proteomes" id="UP000318582">
    <property type="component" value="Unassembled WGS sequence"/>
</dbReference>
<accession>A0A507DVE4</accession>
<dbReference type="InterPro" id="IPR050794">
    <property type="entry name" value="CPA2_transporter"/>
</dbReference>
<gene>
    <name evidence="9" type="ORF">PhCBS80983_g05467</name>
</gene>
<evidence type="ECO:0000256" key="5">
    <source>
        <dbReference type="ARBA" id="ARBA00023065"/>
    </source>
</evidence>
<evidence type="ECO:0000313" key="10">
    <source>
        <dbReference type="Proteomes" id="UP000318582"/>
    </source>
</evidence>
<protein>
    <recommendedName>
        <fullName evidence="8">Cation/H+ exchanger transmembrane domain-containing protein</fullName>
    </recommendedName>
</protein>
<dbReference type="Pfam" id="PF00999">
    <property type="entry name" value="Na_H_Exchanger"/>
    <property type="match status" value="1"/>
</dbReference>
<keyword evidence="2" id="KW-0813">Transport</keyword>
<name>A0A507DVE4_9FUNG</name>
<dbReference type="GO" id="GO:0016020">
    <property type="term" value="C:membrane"/>
    <property type="evidence" value="ECO:0007669"/>
    <property type="project" value="UniProtKB-SubCell"/>
</dbReference>
<keyword evidence="6 7" id="KW-0472">Membrane</keyword>
<feature type="transmembrane region" description="Helical" evidence="7">
    <location>
        <begin position="266"/>
        <end position="287"/>
    </location>
</feature>
<dbReference type="GO" id="GO:1902600">
    <property type="term" value="P:proton transmembrane transport"/>
    <property type="evidence" value="ECO:0007669"/>
    <property type="project" value="InterPro"/>
</dbReference>
<dbReference type="PANTHER" id="PTHR32468:SF0">
    <property type="entry name" value="K(+)_H(+) ANTIPORTER 1"/>
    <property type="match status" value="1"/>
</dbReference>
<feature type="transmembrane region" description="Helical" evidence="7">
    <location>
        <begin position="118"/>
        <end position="138"/>
    </location>
</feature>
<evidence type="ECO:0000256" key="3">
    <source>
        <dbReference type="ARBA" id="ARBA00022692"/>
    </source>
</evidence>
<keyword evidence="4 7" id="KW-1133">Transmembrane helix</keyword>
<evidence type="ECO:0000313" key="9">
    <source>
        <dbReference type="EMBL" id="TPX55262.1"/>
    </source>
</evidence>
<dbReference type="PANTHER" id="PTHR32468">
    <property type="entry name" value="CATION/H + ANTIPORTER"/>
    <property type="match status" value="1"/>
</dbReference>
<evidence type="ECO:0000256" key="4">
    <source>
        <dbReference type="ARBA" id="ARBA00022989"/>
    </source>
</evidence>
<evidence type="ECO:0000256" key="2">
    <source>
        <dbReference type="ARBA" id="ARBA00022448"/>
    </source>
</evidence>
<dbReference type="STRING" id="109895.A0A507DVE4"/>
<keyword evidence="3 7" id="KW-0812">Transmembrane</keyword>
<keyword evidence="5" id="KW-0406">Ion transport</keyword>
<proteinExistence type="predicted"/>
<organism evidence="9 10">
    <name type="scientific">Powellomyces hirtus</name>
    <dbReference type="NCBI Taxonomy" id="109895"/>
    <lineage>
        <taxon>Eukaryota</taxon>
        <taxon>Fungi</taxon>
        <taxon>Fungi incertae sedis</taxon>
        <taxon>Chytridiomycota</taxon>
        <taxon>Chytridiomycota incertae sedis</taxon>
        <taxon>Chytridiomycetes</taxon>
        <taxon>Spizellomycetales</taxon>
        <taxon>Powellomycetaceae</taxon>
        <taxon>Powellomyces</taxon>
    </lineage>
</organism>
<sequence length="375" mass="40130">MSIFGGDNSLKDATALFLLQLLLILGGGALLAVPLGRLRLPKVISEILFGVVLGPTCLGGIDSFRENVFPPESLSYLNATAWTGSLSNLKHQILPTAFPVLARLLSEIGIMYTPLGEFAIGVAAVDDVLLWVLSAAANSLANPSASKLDSLYVLLCTPALILVLYFVFRPLMMWLTAQTSRSGWARDNYLMVTLCLVLVVGCSAQIVGVNYVFGAFLAGLVLPHDSPASAKLRTSLEGVSTILMLPVFFATSGLKTNFRLMATGEIWALSVLMIVAATMGKTFFGLVSSKIAHLSVQDGLRLGLLMNSRGIVQIVVLNLALNANVITSTIFVIMVFLILMTTVLTSILLTSNTFRVGDPATAEMHEKIEPLRDGV</sequence>
<feature type="transmembrane region" description="Helical" evidence="7">
    <location>
        <begin position="15"/>
        <end position="36"/>
    </location>
</feature>
<feature type="domain" description="Cation/H+ exchanger transmembrane" evidence="8">
    <location>
        <begin position="95"/>
        <end position="349"/>
    </location>
</feature>
<feature type="transmembrane region" description="Helical" evidence="7">
    <location>
        <begin position="150"/>
        <end position="169"/>
    </location>
</feature>
<keyword evidence="10" id="KW-1185">Reference proteome</keyword>
<dbReference type="GO" id="GO:0015297">
    <property type="term" value="F:antiporter activity"/>
    <property type="evidence" value="ECO:0007669"/>
    <property type="project" value="InterPro"/>
</dbReference>
<comment type="subcellular location">
    <subcellularLocation>
        <location evidence="1">Membrane</location>
        <topology evidence="1">Multi-pass membrane protein</topology>
    </subcellularLocation>
</comment>
<dbReference type="EMBL" id="QEAQ01000118">
    <property type="protein sequence ID" value="TPX55262.1"/>
    <property type="molecule type" value="Genomic_DNA"/>
</dbReference>
<evidence type="ECO:0000256" key="1">
    <source>
        <dbReference type="ARBA" id="ARBA00004141"/>
    </source>
</evidence>
<feature type="transmembrane region" description="Helical" evidence="7">
    <location>
        <begin position="326"/>
        <end position="349"/>
    </location>
</feature>
<dbReference type="Gene3D" id="1.20.1530.20">
    <property type="match status" value="2"/>
</dbReference>
<evidence type="ECO:0000256" key="7">
    <source>
        <dbReference type="SAM" id="Phobius"/>
    </source>
</evidence>
<feature type="transmembrane region" description="Helical" evidence="7">
    <location>
        <begin position="189"/>
        <end position="222"/>
    </location>
</feature>
<dbReference type="AlphaFoldDB" id="A0A507DVE4"/>
<dbReference type="InterPro" id="IPR038770">
    <property type="entry name" value="Na+/solute_symporter_sf"/>
</dbReference>
<evidence type="ECO:0000259" key="8">
    <source>
        <dbReference type="Pfam" id="PF00999"/>
    </source>
</evidence>
<feature type="transmembrane region" description="Helical" evidence="7">
    <location>
        <begin position="234"/>
        <end position="254"/>
    </location>
</feature>
<reference evidence="9 10" key="1">
    <citation type="journal article" date="2019" name="Sci. Rep.">
        <title>Comparative genomics of chytrid fungi reveal insights into the obligate biotrophic and pathogenic lifestyle of Synchytrium endobioticum.</title>
        <authorList>
            <person name="van de Vossenberg B.T.L.H."/>
            <person name="Warris S."/>
            <person name="Nguyen H.D.T."/>
            <person name="van Gent-Pelzer M.P.E."/>
            <person name="Joly D.L."/>
            <person name="van de Geest H.C."/>
            <person name="Bonants P.J.M."/>
            <person name="Smith D.S."/>
            <person name="Levesque C.A."/>
            <person name="van der Lee T.A.J."/>
        </authorList>
    </citation>
    <scope>NUCLEOTIDE SEQUENCE [LARGE SCALE GENOMIC DNA]</scope>
    <source>
        <strain evidence="9 10">CBS 809.83</strain>
    </source>
</reference>
<evidence type="ECO:0000256" key="6">
    <source>
        <dbReference type="ARBA" id="ARBA00023136"/>
    </source>
</evidence>
<dbReference type="InterPro" id="IPR006153">
    <property type="entry name" value="Cation/H_exchanger_TM"/>
</dbReference>